<keyword evidence="3" id="KW-1185">Reference proteome</keyword>
<dbReference type="AlphaFoldDB" id="A0A6G1J9I8"/>
<name>A0A6G1J9I8_9PLEO</name>
<dbReference type="Proteomes" id="UP000799291">
    <property type="component" value="Unassembled WGS sequence"/>
</dbReference>
<proteinExistence type="predicted"/>
<feature type="compositionally biased region" description="Pro residues" evidence="1">
    <location>
        <begin position="37"/>
        <end position="46"/>
    </location>
</feature>
<feature type="compositionally biased region" description="Low complexity" evidence="1">
    <location>
        <begin position="27"/>
        <end position="36"/>
    </location>
</feature>
<dbReference type="CDD" id="cd00590">
    <property type="entry name" value="RRM_SF"/>
    <property type="match status" value="1"/>
</dbReference>
<reference evidence="2" key="1">
    <citation type="journal article" date="2020" name="Stud. Mycol.">
        <title>101 Dothideomycetes genomes: a test case for predicting lifestyles and emergence of pathogens.</title>
        <authorList>
            <person name="Haridas S."/>
            <person name="Albert R."/>
            <person name="Binder M."/>
            <person name="Bloem J."/>
            <person name="Labutti K."/>
            <person name="Salamov A."/>
            <person name="Andreopoulos B."/>
            <person name="Baker S."/>
            <person name="Barry K."/>
            <person name="Bills G."/>
            <person name="Bluhm B."/>
            <person name="Cannon C."/>
            <person name="Castanera R."/>
            <person name="Culley D."/>
            <person name="Daum C."/>
            <person name="Ezra D."/>
            <person name="Gonzalez J."/>
            <person name="Henrissat B."/>
            <person name="Kuo A."/>
            <person name="Liang C."/>
            <person name="Lipzen A."/>
            <person name="Lutzoni F."/>
            <person name="Magnuson J."/>
            <person name="Mondo S."/>
            <person name="Nolan M."/>
            <person name="Ohm R."/>
            <person name="Pangilinan J."/>
            <person name="Park H.-J."/>
            <person name="Ramirez L."/>
            <person name="Alfaro M."/>
            <person name="Sun H."/>
            <person name="Tritt A."/>
            <person name="Yoshinaga Y."/>
            <person name="Zwiers L.-H."/>
            <person name="Turgeon B."/>
            <person name="Goodwin S."/>
            <person name="Spatafora J."/>
            <person name="Crous P."/>
            <person name="Grigoriev I."/>
        </authorList>
    </citation>
    <scope>NUCLEOTIDE SEQUENCE</scope>
    <source>
        <strain evidence="2">CBS 122367</strain>
    </source>
</reference>
<dbReference type="SUPFAM" id="SSF54928">
    <property type="entry name" value="RNA-binding domain, RBD"/>
    <property type="match status" value="1"/>
</dbReference>
<accession>A0A6G1J9I8</accession>
<dbReference type="InterPro" id="IPR035979">
    <property type="entry name" value="RBD_domain_sf"/>
</dbReference>
<feature type="region of interest" description="Disordered" evidence="1">
    <location>
        <begin position="1"/>
        <end position="51"/>
    </location>
</feature>
<dbReference type="InterPro" id="IPR012677">
    <property type="entry name" value="Nucleotide-bd_a/b_plait_sf"/>
</dbReference>
<dbReference type="Gene3D" id="3.30.70.330">
    <property type="match status" value="1"/>
</dbReference>
<protein>
    <recommendedName>
        <fullName evidence="4">RRM domain-containing protein</fullName>
    </recommendedName>
</protein>
<evidence type="ECO:0000313" key="3">
    <source>
        <dbReference type="Proteomes" id="UP000799291"/>
    </source>
</evidence>
<sequence length="260" mass="29117">MNKISPHKKHSQPPGALVPRPEAVQVPRPGTATPQPAAGPPKPASPEPTAVEVSNFPPRFSKPDLEKLFHTFQLSRPITLPCSTHFSRPLRTTVYLFSREEASRAVKALHGTLVGCQAISVRMADMKEEERKVAVVEALADELKIGVINTARVYYPHLTNSILEVREHTEKNNFLAFLQAREPVTIHSDPEVQAISNQNFAQWKLVAAGAASEEDFSREKDQNARLEALKGLQMELERQGVLKRIWSEWEGTWKLDMTAF</sequence>
<gene>
    <name evidence="2" type="ORF">K458DRAFT_402375</name>
</gene>
<dbReference type="GO" id="GO:0003676">
    <property type="term" value="F:nucleic acid binding"/>
    <property type="evidence" value="ECO:0007669"/>
    <property type="project" value="InterPro"/>
</dbReference>
<dbReference type="OrthoDB" id="1049195at2759"/>
<evidence type="ECO:0008006" key="4">
    <source>
        <dbReference type="Google" id="ProtNLM"/>
    </source>
</evidence>
<dbReference type="EMBL" id="MU005576">
    <property type="protein sequence ID" value="KAF2686825.1"/>
    <property type="molecule type" value="Genomic_DNA"/>
</dbReference>
<organism evidence="2 3">
    <name type="scientific">Lentithecium fluviatile CBS 122367</name>
    <dbReference type="NCBI Taxonomy" id="1168545"/>
    <lineage>
        <taxon>Eukaryota</taxon>
        <taxon>Fungi</taxon>
        <taxon>Dikarya</taxon>
        <taxon>Ascomycota</taxon>
        <taxon>Pezizomycotina</taxon>
        <taxon>Dothideomycetes</taxon>
        <taxon>Pleosporomycetidae</taxon>
        <taxon>Pleosporales</taxon>
        <taxon>Massarineae</taxon>
        <taxon>Lentitheciaceae</taxon>
        <taxon>Lentithecium</taxon>
    </lineage>
</organism>
<evidence type="ECO:0000256" key="1">
    <source>
        <dbReference type="SAM" id="MobiDB-lite"/>
    </source>
</evidence>
<evidence type="ECO:0000313" key="2">
    <source>
        <dbReference type="EMBL" id="KAF2686825.1"/>
    </source>
</evidence>
<feature type="compositionally biased region" description="Basic residues" evidence="1">
    <location>
        <begin position="1"/>
        <end position="11"/>
    </location>
</feature>